<evidence type="ECO:0000313" key="6">
    <source>
        <dbReference type="EMBL" id="SCW76624.1"/>
    </source>
</evidence>
<dbReference type="InterPro" id="IPR051794">
    <property type="entry name" value="PG_Endopeptidase_C40"/>
</dbReference>
<sequence length="301" mass="33687">MRHGDSDLQKVYGFMTQMSDDPFDKRTTPFKDGVTDQAHEGLIRAKTYVAGEVLSCYDASAPILSQPEHGAEQWDQLLMGERFKVIERKHDYFWGQALRDGYVGYVPVSAFKRDWYLPTHYVSTLRTYVFAGPNLKSSTLTALSHNALVSVTRYENGFAYINEMGWVFANHLSTFETFAPDFVSVAESYINAPYQWGGRESLGLDCSGLLQQALYASGYGCPRDSDMQMKLGLALDIGPDLRGLVRGDLVFWKGHVAIMTDDVHIIHANAHHMKVAIEPLADAVNRIDSCGSGMPLAFRRL</sequence>
<dbReference type="InterPro" id="IPR041382">
    <property type="entry name" value="SH3_16"/>
</dbReference>
<protein>
    <submittedName>
        <fullName evidence="6">NlpC/P60 family protein</fullName>
    </submittedName>
</protein>
<evidence type="ECO:0000259" key="5">
    <source>
        <dbReference type="PROSITE" id="PS51935"/>
    </source>
</evidence>
<dbReference type="Proteomes" id="UP000199150">
    <property type="component" value="Unassembled WGS sequence"/>
</dbReference>
<comment type="similarity">
    <text evidence="1">Belongs to the peptidase C40 family.</text>
</comment>
<proteinExistence type="inferred from homology"/>
<dbReference type="GO" id="GO:0006508">
    <property type="term" value="P:proteolysis"/>
    <property type="evidence" value="ECO:0007669"/>
    <property type="project" value="UniProtKB-KW"/>
</dbReference>
<evidence type="ECO:0000256" key="4">
    <source>
        <dbReference type="ARBA" id="ARBA00022807"/>
    </source>
</evidence>
<dbReference type="Pfam" id="PF00877">
    <property type="entry name" value="NLPC_P60"/>
    <property type="match status" value="1"/>
</dbReference>
<evidence type="ECO:0000256" key="1">
    <source>
        <dbReference type="ARBA" id="ARBA00007074"/>
    </source>
</evidence>
<organism evidence="6 7">
    <name type="scientific">Asticcacaulis taihuensis</name>
    <dbReference type="NCBI Taxonomy" id="260084"/>
    <lineage>
        <taxon>Bacteria</taxon>
        <taxon>Pseudomonadati</taxon>
        <taxon>Pseudomonadota</taxon>
        <taxon>Alphaproteobacteria</taxon>
        <taxon>Caulobacterales</taxon>
        <taxon>Caulobacteraceae</taxon>
        <taxon>Asticcacaulis</taxon>
    </lineage>
</organism>
<keyword evidence="2" id="KW-0645">Protease</keyword>
<evidence type="ECO:0000313" key="7">
    <source>
        <dbReference type="Proteomes" id="UP000199150"/>
    </source>
</evidence>
<evidence type="ECO:0000256" key="3">
    <source>
        <dbReference type="ARBA" id="ARBA00022801"/>
    </source>
</evidence>
<dbReference type="PANTHER" id="PTHR47359">
    <property type="entry name" value="PEPTIDOGLYCAN DL-ENDOPEPTIDASE CWLO"/>
    <property type="match status" value="1"/>
</dbReference>
<accession>A0A1G4T5D0</accession>
<dbReference type="EMBL" id="FMTS01000006">
    <property type="protein sequence ID" value="SCW76624.1"/>
    <property type="molecule type" value="Genomic_DNA"/>
</dbReference>
<dbReference type="PROSITE" id="PS51935">
    <property type="entry name" value="NLPC_P60"/>
    <property type="match status" value="1"/>
</dbReference>
<reference evidence="7" key="1">
    <citation type="submission" date="2016-10" db="EMBL/GenBank/DDBJ databases">
        <authorList>
            <person name="Varghese N."/>
            <person name="Submissions S."/>
        </authorList>
    </citation>
    <scope>NUCLEOTIDE SEQUENCE [LARGE SCALE GENOMIC DNA]</scope>
    <source>
        <strain evidence="7">CGMCC 1.3431</strain>
    </source>
</reference>
<dbReference type="GO" id="GO:0008234">
    <property type="term" value="F:cysteine-type peptidase activity"/>
    <property type="evidence" value="ECO:0007669"/>
    <property type="project" value="UniProtKB-KW"/>
</dbReference>
<dbReference type="InterPro" id="IPR000064">
    <property type="entry name" value="NLP_P60_dom"/>
</dbReference>
<dbReference type="Gene3D" id="3.90.1720.10">
    <property type="entry name" value="endopeptidase domain like (from Nostoc punctiforme)"/>
    <property type="match status" value="1"/>
</dbReference>
<keyword evidence="4" id="KW-0788">Thiol protease</keyword>
<dbReference type="SUPFAM" id="SSF54001">
    <property type="entry name" value="Cysteine proteinases"/>
    <property type="match status" value="1"/>
</dbReference>
<keyword evidence="3" id="KW-0378">Hydrolase</keyword>
<keyword evidence="7" id="KW-1185">Reference proteome</keyword>
<dbReference type="PANTHER" id="PTHR47359:SF3">
    <property type="entry name" value="NLP_P60 DOMAIN-CONTAINING PROTEIN-RELATED"/>
    <property type="match status" value="1"/>
</dbReference>
<gene>
    <name evidence="6" type="ORF">SAMN02927928_3288</name>
</gene>
<evidence type="ECO:0000256" key="2">
    <source>
        <dbReference type="ARBA" id="ARBA00022670"/>
    </source>
</evidence>
<feature type="domain" description="NlpC/P60" evidence="5">
    <location>
        <begin position="176"/>
        <end position="301"/>
    </location>
</feature>
<dbReference type="AlphaFoldDB" id="A0A1G4T5D0"/>
<dbReference type="Pfam" id="PF18348">
    <property type="entry name" value="SH3_16"/>
    <property type="match status" value="1"/>
</dbReference>
<dbReference type="STRING" id="260084.SAMN02927928_3288"/>
<dbReference type="InterPro" id="IPR038765">
    <property type="entry name" value="Papain-like_cys_pep_sf"/>
</dbReference>
<name>A0A1G4T5D0_9CAUL</name>